<dbReference type="EMBL" id="FZQP02001560">
    <property type="protein sequence ID" value="VVC93249.1"/>
    <property type="molecule type" value="Genomic_DNA"/>
</dbReference>
<name>A0A5E4Q4P8_9NEOP</name>
<reference evidence="1 2" key="1">
    <citation type="submission" date="2017-07" db="EMBL/GenBank/DDBJ databases">
        <authorList>
            <person name="Talla V."/>
            <person name="Backstrom N."/>
        </authorList>
    </citation>
    <scope>NUCLEOTIDE SEQUENCE [LARGE SCALE GENOMIC DNA]</scope>
</reference>
<dbReference type="Proteomes" id="UP000324832">
    <property type="component" value="Unassembled WGS sequence"/>
</dbReference>
<protein>
    <submittedName>
        <fullName evidence="1">Uncharacterized protein</fullName>
    </submittedName>
</protein>
<proteinExistence type="predicted"/>
<evidence type="ECO:0000313" key="1">
    <source>
        <dbReference type="EMBL" id="VVC93249.1"/>
    </source>
</evidence>
<keyword evidence="2" id="KW-1185">Reference proteome</keyword>
<gene>
    <name evidence="1" type="ORF">LSINAPIS_LOCUS5479</name>
</gene>
<sequence>MGRVLKHMALYGTHDIFRADNQQGSAIRRQSAREARAQRILSLRHGLQDPVHRMRLRRPGVARKEHH</sequence>
<organism evidence="1 2">
    <name type="scientific">Leptidea sinapis</name>
    <dbReference type="NCBI Taxonomy" id="189913"/>
    <lineage>
        <taxon>Eukaryota</taxon>
        <taxon>Metazoa</taxon>
        <taxon>Ecdysozoa</taxon>
        <taxon>Arthropoda</taxon>
        <taxon>Hexapoda</taxon>
        <taxon>Insecta</taxon>
        <taxon>Pterygota</taxon>
        <taxon>Neoptera</taxon>
        <taxon>Endopterygota</taxon>
        <taxon>Lepidoptera</taxon>
        <taxon>Glossata</taxon>
        <taxon>Ditrysia</taxon>
        <taxon>Papilionoidea</taxon>
        <taxon>Pieridae</taxon>
        <taxon>Dismorphiinae</taxon>
        <taxon>Leptidea</taxon>
    </lineage>
</organism>
<dbReference type="AlphaFoldDB" id="A0A5E4Q4P8"/>
<evidence type="ECO:0000313" key="2">
    <source>
        <dbReference type="Proteomes" id="UP000324832"/>
    </source>
</evidence>
<accession>A0A5E4Q4P8</accession>